<keyword evidence="1" id="KW-0732">Signal</keyword>
<gene>
    <name evidence="2" type="primary">yfcO</name>
    <name evidence="2" type="ORF">NCTC9081_05343</name>
</gene>
<dbReference type="EMBL" id="UGCV01000008">
    <property type="protein sequence ID" value="STJ19801.1"/>
    <property type="molecule type" value="Genomic_DNA"/>
</dbReference>
<evidence type="ECO:0000313" key="2">
    <source>
        <dbReference type="EMBL" id="STJ19801.1"/>
    </source>
</evidence>
<proteinExistence type="predicted"/>
<feature type="signal peptide" evidence="1">
    <location>
        <begin position="1"/>
        <end position="21"/>
    </location>
</feature>
<accession>A0A376W5Y0</accession>
<evidence type="ECO:0000313" key="3">
    <source>
        <dbReference type="Proteomes" id="UP000254716"/>
    </source>
</evidence>
<feature type="chain" id="PRO_5016681117" evidence="1">
    <location>
        <begin position="22"/>
        <end position="69"/>
    </location>
</feature>
<reference evidence="2 3" key="1">
    <citation type="submission" date="2018-06" db="EMBL/GenBank/DDBJ databases">
        <authorList>
            <consortium name="Pathogen Informatics"/>
            <person name="Doyle S."/>
        </authorList>
    </citation>
    <scope>NUCLEOTIDE SEQUENCE [LARGE SCALE GENOMIC DNA]</scope>
    <source>
        <strain evidence="2 3">NCTC9081</strain>
    </source>
</reference>
<name>A0A376W5Y0_ECOLX</name>
<organism evidence="2 3">
    <name type="scientific">Escherichia coli</name>
    <dbReference type="NCBI Taxonomy" id="562"/>
    <lineage>
        <taxon>Bacteria</taxon>
        <taxon>Pseudomonadati</taxon>
        <taxon>Pseudomonadota</taxon>
        <taxon>Gammaproteobacteria</taxon>
        <taxon>Enterobacterales</taxon>
        <taxon>Enterobacteriaceae</taxon>
        <taxon>Escherichia</taxon>
    </lineage>
</organism>
<dbReference type="Proteomes" id="UP000254716">
    <property type="component" value="Unassembled WGS sequence"/>
</dbReference>
<dbReference type="AlphaFoldDB" id="A0A376W5Y0"/>
<evidence type="ECO:0000256" key="1">
    <source>
        <dbReference type="SAM" id="SignalP"/>
    </source>
</evidence>
<protein>
    <submittedName>
        <fullName evidence="2">Fimbrial adhesin YfcO</fullName>
    </submittedName>
</protein>
<sequence length="69" mass="7812">MKIFRWLCCLVMLTCAAESLAAKKIATLVTPVAYSGYLTQIRYYLEILTLKGLSMAFISNTVLCFKLRI</sequence>